<comment type="caution">
    <text evidence="1">The sequence shown here is derived from an EMBL/GenBank/DDBJ whole genome shotgun (WGS) entry which is preliminary data.</text>
</comment>
<dbReference type="AlphaFoldDB" id="A0A2P4YNC2"/>
<protein>
    <submittedName>
        <fullName evidence="1">Uncharacterized protein</fullName>
    </submittedName>
</protein>
<reference evidence="1 2" key="1">
    <citation type="journal article" date="2017" name="Genome Biol. Evol.">
        <title>Phytophthora megakarya and P. palmivora, closely related causal agents of cacao black pod rot, underwent increases in genome sizes and gene numbers by different mechanisms.</title>
        <authorList>
            <person name="Ali S.S."/>
            <person name="Shao J."/>
            <person name="Lary D.J."/>
            <person name="Kronmiller B."/>
            <person name="Shen D."/>
            <person name="Strem M.D."/>
            <person name="Amoako-Attah I."/>
            <person name="Akrofi A.Y."/>
            <person name="Begoude B.A."/>
            <person name="Ten Hoopen G.M."/>
            <person name="Coulibaly K."/>
            <person name="Kebe B.I."/>
            <person name="Melnick R.L."/>
            <person name="Guiltinan M.J."/>
            <person name="Tyler B.M."/>
            <person name="Meinhardt L.W."/>
            <person name="Bailey B.A."/>
        </authorList>
    </citation>
    <scope>NUCLEOTIDE SEQUENCE [LARGE SCALE GENOMIC DNA]</scope>
    <source>
        <strain evidence="2">sbr112.9</strain>
    </source>
</reference>
<keyword evidence="2" id="KW-1185">Reference proteome</keyword>
<accession>A0A2P4YNC2</accession>
<evidence type="ECO:0000313" key="2">
    <source>
        <dbReference type="Proteomes" id="UP000237271"/>
    </source>
</evidence>
<name>A0A2P4YNC2_9STRA</name>
<organism evidence="1 2">
    <name type="scientific">Phytophthora palmivora</name>
    <dbReference type="NCBI Taxonomy" id="4796"/>
    <lineage>
        <taxon>Eukaryota</taxon>
        <taxon>Sar</taxon>
        <taxon>Stramenopiles</taxon>
        <taxon>Oomycota</taxon>
        <taxon>Peronosporomycetes</taxon>
        <taxon>Peronosporales</taxon>
        <taxon>Peronosporaceae</taxon>
        <taxon>Phytophthora</taxon>
    </lineage>
</organism>
<gene>
    <name evidence="1" type="ORF">PHPALM_3078</name>
</gene>
<sequence>MRSAVGKGEVPPRRRALYLDSNSYTIAGTDWMVWGDKLGKSAPVDRGIGGFLIDVAGVWRFKLQTVFNEVIEVDAYIVSGCSDEFLLGVDFMRERMATMDFDRNEARYKDGERAHPVSNV</sequence>
<dbReference type="EMBL" id="NCKW01001816">
    <property type="protein sequence ID" value="POM79294.1"/>
    <property type="molecule type" value="Genomic_DNA"/>
</dbReference>
<evidence type="ECO:0000313" key="1">
    <source>
        <dbReference type="EMBL" id="POM79294.1"/>
    </source>
</evidence>
<proteinExistence type="predicted"/>
<dbReference type="Proteomes" id="UP000237271">
    <property type="component" value="Unassembled WGS sequence"/>
</dbReference>
<dbReference type="OrthoDB" id="119884at2759"/>